<gene>
    <name evidence="1" type="ORF">KIS1582_3184</name>
</gene>
<name>A0A800MV27_CYTFI</name>
<comment type="caution">
    <text evidence="1">The sequence shown here is derived from an EMBL/GenBank/DDBJ whole genome shotgun (WGS) entry which is preliminary data.</text>
</comment>
<sequence>MMCRTRKGEEERLYEGKLEWIKETIKLSKYLINQPAANRNK</sequence>
<evidence type="ECO:0000313" key="1">
    <source>
        <dbReference type="EMBL" id="KAF0823038.1"/>
    </source>
</evidence>
<proteinExistence type="predicted"/>
<dbReference type="RefSeq" id="WP_268891840.1">
    <property type="nucleotide sequence ID" value="NZ_JBALOT010000087.1"/>
</dbReference>
<evidence type="ECO:0000313" key="2">
    <source>
        <dbReference type="Proteomes" id="UP000465778"/>
    </source>
</evidence>
<accession>A0A800MV27</accession>
<protein>
    <submittedName>
        <fullName evidence="1">Uncharacterized protein</fullName>
    </submittedName>
</protein>
<reference evidence="1 2" key="1">
    <citation type="journal article" date="2020" name="G3 (Bethesda)">
        <title>Whole Genome Sequencing and Comparative Genomics of Two Nematicidal Bacillus Strains Reveals a Wide Range of Possible Virulence Factors.</title>
        <authorList>
            <person name="Susic N."/>
            <person name="Janezic S."/>
            <person name="Rupnik M."/>
            <person name="Geric Stare B."/>
        </authorList>
    </citation>
    <scope>NUCLEOTIDE SEQUENCE [LARGE SCALE GENOMIC DNA]</scope>
    <source>
        <strain evidence="1 2">I-1582</strain>
    </source>
</reference>
<organism evidence="1 2">
    <name type="scientific">Cytobacillus firmus</name>
    <name type="common">Bacillus firmus</name>
    <dbReference type="NCBI Taxonomy" id="1399"/>
    <lineage>
        <taxon>Bacteria</taxon>
        <taxon>Bacillati</taxon>
        <taxon>Bacillota</taxon>
        <taxon>Bacilli</taxon>
        <taxon>Bacillales</taxon>
        <taxon>Bacillaceae</taxon>
        <taxon>Cytobacillus</taxon>
    </lineage>
</organism>
<dbReference type="Proteomes" id="UP000465778">
    <property type="component" value="Unassembled WGS sequence"/>
</dbReference>
<dbReference type="EMBL" id="VDEM01000040">
    <property type="protein sequence ID" value="KAF0823038.1"/>
    <property type="molecule type" value="Genomic_DNA"/>
</dbReference>
<dbReference type="AlphaFoldDB" id="A0A800MV27"/>